<evidence type="ECO:0000256" key="1">
    <source>
        <dbReference type="ARBA" id="ARBA00022801"/>
    </source>
</evidence>
<dbReference type="Gene3D" id="3.40.50.1820">
    <property type="entry name" value="alpha/beta hydrolase"/>
    <property type="match status" value="1"/>
</dbReference>
<evidence type="ECO:0000313" key="4">
    <source>
        <dbReference type="Proteomes" id="UP001589833"/>
    </source>
</evidence>
<comment type="caution">
    <text evidence="3">The sequence shown here is derived from an EMBL/GenBank/DDBJ whole genome shotgun (WGS) entry which is preliminary data.</text>
</comment>
<protein>
    <submittedName>
        <fullName evidence="3">Alpha/beta fold hydrolase</fullName>
    </submittedName>
</protein>
<dbReference type="InterPro" id="IPR029058">
    <property type="entry name" value="AB_hydrolase_fold"/>
</dbReference>
<gene>
    <name evidence="3" type="ORF">ACFFH4_21425</name>
</gene>
<name>A0ABV6NL20_9BACI</name>
<organism evidence="3 4">
    <name type="scientific">Halalkalibacter alkalisediminis</name>
    <dbReference type="NCBI Taxonomy" id="935616"/>
    <lineage>
        <taxon>Bacteria</taxon>
        <taxon>Bacillati</taxon>
        <taxon>Bacillota</taxon>
        <taxon>Bacilli</taxon>
        <taxon>Bacillales</taxon>
        <taxon>Bacillaceae</taxon>
        <taxon>Halalkalibacter</taxon>
    </lineage>
</organism>
<dbReference type="PRINTS" id="PR00111">
    <property type="entry name" value="ABHYDROLASE"/>
</dbReference>
<dbReference type="Pfam" id="PF00561">
    <property type="entry name" value="Abhydrolase_1"/>
    <property type="match status" value="1"/>
</dbReference>
<dbReference type="InterPro" id="IPR000073">
    <property type="entry name" value="AB_hydrolase_1"/>
</dbReference>
<proteinExistence type="predicted"/>
<accession>A0ABV6NL20</accession>
<dbReference type="InterPro" id="IPR000639">
    <property type="entry name" value="Epox_hydrolase-like"/>
</dbReference>
<evidence type="ECO:0000259" key="2">
    <source>
        <dbReference type="Pfam" id="PF00561"/>
    </source>
</evidence>
<keyword evidence="1 3" id="KW-0378">Hydrolase</keyword>
<dbReference type="EMBL" id="JBHLTR010000065">
    <property type="protein sequence ID" value="MFC0561481.1"/>
    <property type="molecule type" value="Genomic_DNA"/>
</dbReference>
<dbReference type="PANTHER" id="PTHR46118:SF4">
    <property type="entry name" value="PROTEIN ABHD11"/>
    <property type="match status" value="1"/>
</dbReference>
<keyword evidence="4" id="KW-1185">Reference proteome</keyword>
<reference evidence="3 4" key="1">
    <citation type="submission" date="2024-09" db="EMBL/GenBank/DDBJ databases">
        <authorList>
            <person name="Sun Q."/>
            <person name="Mori K."/>
        </authorList>
    </citation>
    <scope>NUCLEOTIDE SEQUENCE [LARGE SCALE GENOMIC DNA]</scope>
    <source>
        <strain evidence="3 4">NCAIM B.02301</strain>
    </source>
</reference>
<evidence type="ECO:0000313" key="3">
    <source>
        <dbReference type="EMBL" id="MFC0561481.1"/>
    </source>
</evidence>
<dbReference type="PRINTS" id="PR00412">
    <property type="entry name" value="EPOXHYDRLASE"/>
</dbReference>
<feature type="domain" description="AB hydrolase-1" evidence="2">
    <location>
        <begin position="24"/>
        <end position="261"/>
    </location>
</feature>
<dbReference type="Proteomes" id="UP001589833">
    <property type="component" value="Unassembled WGS sequence"/>
</dbReference>
<sequence length="274" mass="30690">MESKVSNINKINVHYLDSITDKRPLLLLHALAGNSKSWLKISKELEKDFRVIIPDLRGHGSTEKPDGAYDTETFCLDIISLLDSLSIESVDIIGHSLGAKIAMCLAELYPTRISKIVVEEGHIKALPYIYQGWYEGVKNNKGPYSMFSMIKNNFNTREEAISFMSKNIGDSNTEWFSLSLQQENGGVNWTFSLDSLLSISQNVMSKDSLDLNSNIKHPALLLFGESGAFSTKEISELTQVFYNSKTVIIAETGHWIHGESPLSFLNHVVPFLKD</sequence>
<dbReference type="GO" id="GO:0016787">
    <property type="term" value="F:hydrolase activity"/>
    <property type="evidence" value="ECO:0007669"/>
    <property type="project" value="UniProtKB-KW"/>
</dbReference>
<dbReference type="RefSeq" id="WP_273848380.1">
    <property type="nucleotide sequence ID" value="NZ_JAQQWT010000075.1"/>
</dbReference>
<dbReference type="SUPFAM" id="SSF53474">
    <property type="entry name" value="alpha/beta-Hydrolases"/>
    <property type="match status" value="1"/>
</dbReference>
<dbReference type="PANTHER" id="PTHR46118">
    <property type="entry name" value="PROTEIN ABHD11"/>
    <property type="match status" value="1"/>
</dbReference>